<comment type="caution">
    <text evidence="1">The sequence shown here is derived from an EMBL/GenBank/DDBJ whole genome shotgun (WGS) entry which is preliminary data.</text>
</comment>
<dbReference type="RefSeq" id="WP_117742061.1">
    <property type="nucleotide sequence ID" value="NZ_QSSV01000015.1"/>
</dbReference>
<protein>
    <recommendedName>
        <fullName evidence="3">Nucleotidyl transferase AbiEii/AbiGii toxin family protein</fullName>
    </recommendedName>
</protein>
<evidence type="ECO:0008006" key="3">
    <source>
        <dbReference type="Google" id="ProtNLM"/>
    </source>
</evidence>
<dbReference type="InterPro" id="IPR014942">
    <property type="entry name" value="AbiEii"/>
</dbReference>
<dbReference type="EMBL" id="QSSV01000015">
    <property type="protein sequence ID" value="RGM12368.1"/>
    <property type="molecule type" value="Genomic_DNA"/>
</dbReference>
<evidence type="ECO:0000313" key="1">
    <source>
        <dbReference type="EMBL" id="RGM12368.1"/>
    </source>
</evidence>
<gene>
    <name evidence="1" type="ORF">DXC34_12105</name>
</gene>
<dbReference type="Pfam" id="PF08843">
    <property type="entry name" value="AbiEii"/>
    <property type="match status" value="1"/>
</dbReference>
<evidence type="ECO:0000313" key="2">
    <source>
        <dbReference type="Proteomes" id="UP000261223"/>
    </source>
</evidence>
<sequence length="200" mass="22619">MLYLETVESSTLELLKKLQRLPVLEQTRLVGGTALALQLGHRKSIDLDFFGTIDCEAEYLRESIAGIASLTILKESPHIHIYIVDGIKVDIVNYKYPWLDDVVLEQGLRLASVSDIAAMKITAIIGRGTKKDFIDIAFLLHHFSLEEILHFYAAKYNDSSVFMAMKSLAYFDDAEADPMPDMFVNQSWQQVKAYILSKIS</sequence>
<name>A0A3E4UM67_BACSE</name>
<organism evidence="1 2">
    <name type="scientific">Bacteroides stercoris</name>
    <dbReference type="NCBI Taxonomy" id="46506"/>
    <lineage>
        <taxon>Bacteria</taxon>
        <taxon>Pseudomonadati</taxon>
        <taxon>Bacteroidota</taxon>
        <taxon>Bacteroidia</taxon>
        <taxon>Bacteroidales</taxon>
        <taxon>Bacteroidaceae</taxon>
        <taxon>Bacteroides</taxon>
    </lineage>
</organism>
<dbReference type="Proteomes" id="UP000261223">
    <property type="component" value="Unassembled WGS sequence"/>
</dbReference>
<proteinExistence type="predicted"/>
<accession>A0A3E4UM67</accession>
<dbReference type="AlphaFoldDB" id="A0A3E4UM67"/>
<reference evidence="1 2" key="1">
    <citation type="submission" date="2018-08" db="EMBL/GenBank/DDBJ databases">
        <title>A genome reference for cultivated species of the human gut microbiota.</title>
        <authorList>
            <person name="Zou Y."/>
            <person name="Xue W."/>
            <person name="Luo G."/>
        </authorList>
    </citation>
    <scope>NUCLEOTIDE SEQUENCE [LARGE SCALE GENOMIC DNA]</scope>
    <source>
        <strain evidence="1 2">TF03-6</strain>
    </source>
</reference>